<dbReference type="GO" id="GO:0004061">
    <property type="term" value="F:arylformamidase activity"/>
    <property type="evidence" value="ECO:0007669"/>
    <property type="project" value="InterPro"/>
</dbReference>
<keyword evidence="3" id="KW-1185">Reference proteome</keyword>
<sequence>MPPKNFIDLSLPLEASTQVYPGDPLFVNTPHASYEKDGYSVRHLSLGTHTGTHIDAPYHFVAEGQTIDKMPLGLLVSEAVVVDLSQRPAGSLTPRERITWADLEPHIDTSSLQPGRILLINTGWSKQYYGTEKYLHHPYFVPEVAHKLLSLGVKVFGTDTLSPDETIGASDGDGFGFHEAFLGAGGVIAENLTNLEPLFEVQNRDSPERIWMVSMVPLRLIGADGSPVRAFAYTL</sequence>
<evidence type="ECO:0000313" key="3">
    <source>
        <dbReference type="Proteomes" id="UP000567179"/>
    </source>
</evidence>
<accession>A0A8H5B5Q2</accession>
<dbReference type="PANTHER" id="PTHR31118">
    <property type="entry name" value="CYCLASE-LIKE PROTEIN 2"/>
    <property type="match status" value="1"/>
</dbReference>
<dbReference type="GO" id="GO:0019441">
    <property type="term" value="P:L-tryptophan catabolic process to kynurenine"/>
    <property type="evidence" value="ECO:0007669"/>
    <property type="project" value="InterPro"/>
</dbReference>
<protein>
    <recommendedName>
        <fullName evidence="4">Cyclase</fullName>
    </recommendedName>
</protein>
<evidence type="ECO:0008006" key="4">
    <source>
        <dbReference type="Google" id="ProtNLM"/>
    </source>
</evidence>
<dbReference type="EMBL" id="JAACJJ010000042">
    <property type="protein sequence ID" value="KAF5316756.1"/>
    <property type="molecule type" value="Genomic_DNA"/>
</dbReference>
<gene>
    <name evidence="2" type="ORF">D9619_006549</name>
</gene>
<dbReference type="OrthoDB" id="7108654at2759"/>
<proteinExistence type="inferred from homology"/>
<dbReference type="AlphaFoldDB" id="A0A8H5B5Q2"/>
<comment type="caution">
    <text evidence="2">The sequence shown here is derived from an EMBL/GenBank/DDBJ whole genome shotgun (WGS) entry which is preliminary data.</text>
</comment>
<reference evidence="2 3" key="1">
    <citation type="journal article" date="2020" name="ISME J.">
        <title>Uncovering the hidden diversity of litter-decomposition mechanisms in mushroom-forming fungi.</title>
        <authorList>
            <person name="Floudas D."/>
            <person name="Bentzer J."/>
            <person name="Ahren D."/>
            <person name="Johansson T."/>
            <person name="Persson P."/>
            <person name="Tunlid A."/>
        </authorList>
    </citation>
    <scope>NUCLEOTIDE SEQUENCE [LARGE SCALE GENOMIC DNA]</scope>
    <source>
        <strain evidence="2 3">CBS 101986</strain>
    </source>
</reference>
<dbReference type="SUPFAM" id="SSF102198">
    <property type="entry name" value="Putative cyclase"/>
    <property type="match status" value="1"/>
</dbReference>
<dbReference type="PANTHER" id="PTHR31118:SF12">
    <property type="entry name" value="CYCLASE-LIKE PROTEIN 2"/>
    <property type="match status" value="1"/>
</dbReference>
<dbReference type="Gene3D" id="3.50.30.50">
    <property type="entry name" value="Putative cyclase"/>
    <property type="match status" value="1"/>
</dbReference>
<dbReference type="InterPro" id="IPR037175">
    <property type="entry name" value="KFase_sf"/>
</dbReference>
<organism evidence="2 3">
    <name type="scientific">Psilocybe cf. subviscida</name>
    <dbReference type="NCBI Taxonomy" id="2480587"/>
    <lineage>
        <taxon>Eukaryota</taxon>
        <taxon>Fungi</taxon>
        <taxon>Dikarya</taxon>
        <taxon>Basidiomycota</taxon>
        <taxon>Agaricomycotina</taxon>
        <taxon>Agaricomycetes</taxon>
        <taxon>Agaricomycetidae</taxon>
        <taxon>Agaricales</taxon>
        <taxon>Agaricineae</taxon>
        <taxon>Strophariaceae</taxon>
        <taxon>Psilocybe</taxon>
    </lineage>
</organism>
<dbReference type="Pfam" id="PF04199">
    <property type="entry name" value="Cyclase"/>
    <property type="match status" value="1"/>
</dbReference>
<dbReference type="Proteomes" id="UP000567179">
    <property type="component" value="Unassembled WGS sequence"/>
</dbReference>
<evidence type="ECO:0000313" key="2">
    <source>
        <dbReference type="EMBL" id="KAF5316756.1"/>
    </source>
</evidence>
<name>A0A8H5B5Q2_9AGAR</name>
<comment type="similarity">
    <text evidence="1">Belongs to the Cyclase 1 superfamily.</text>
</comment>
<evidence type="ECO:0000256" key="1">
    <source>
        <dbReference type="ARBA" id="ARBA00007865"/>
    </source>
</evidence>
<dbReference type="InterPro" id="IPR007325">
    <property type="entry name" value="KFase/CYL"/>
</dbReference>